<dbReference type="VEuPathDB" id="MicrosporidiaDB:VICG_01713"/>
<proteinExistence type="predicted"/>
<dbReference type="HOGENOM" id="CLU_1548814_0_0_1"/>
<dbReference type="GeneID" id="19882423"/>
<name>L2GKS0_VITCO</name>
<evidence type="ECO:0000313" key="2">
    <source>
        <dbReference type="Proteomes" id="UP000011082"/>
    </source>
</evidence>
<dbReference type="OrthoDB" id="2200707at2759"/>
<accession>L2GKS0</accession>
<dbReference type="Proteomes" id="UP000011082">
    <property type="component" value="Unassembled WGS sequence"/>
</dbReference>
<protein>
    <submittedName>
        <fullName evidence="1">Uncharacterized protein</fullName>
    </submittedName>
</protein>
<dbReference type="EMBL" id="JH370147">
    <property type="protein sequence ID" value="ELA41224.1"/>
    <property type="molecule type" value="Genomic_DNA"/>
</dbReference>
<gene>
    <name evidence="1" type="ORF">VICG_01713</name>
</gene>
<dbReference type="AlphaFoldDB" id="L2GKS0"/>
<organism evidence="1 2">
    <name type="scientific">Vittaforma corneae (strain ATCC 50505)</name>
    <name type="common">Microsporidian parasite</name>
    <name type="synonym">Nosema corneum</name>
    <dbReference type="NCBI Taxonomy" id="993615"/>
    <lineage>
        <taxon>Eukaryota</taxon>
        <taxon>Fungi</taxon>
        <taxon>Fungi incertae sedis</taxon>
        <taxon>Microsporidia</taxon>
        <taxon>Nosematidae</taxon>
        <taxon>Vittaforma</taxon>
    </lineage>
</organism>
<reference evidence="2" key="1">
    <citation type="submission" date="2011-05" db="EMBL/GenBank/DDBJ databases">
        <title>The genome sequence of Vittaforma corneae strain ATCC 50505.</title>
        <authorList>
            <consortium name="The Broad Institute Genome Sequencing Platform"/>
            <person name="Cuomo C."/>
            <person name="Didier E."/>
            <person name="Bowers L."/>
            <person name="Young S.K."/>
            <person name="Zeng Q."/>
            <person name="Gargeya S."/>
            <person name="Fitzgerald M."/>
            <person name="Haas B."/>
            <person name="Abouelleil A."/>
            <person name="Alvarado L."/>
            <person name="Arachchi H.M."/>
            <person name="Berlin A."/>
            <person name="Chapman S.B."/>
            <person name="Gearin G."/>
            <person name="Goldberg J."/>
            <person name="Griggs A."/>
            <person name="Gujja S."/>
            <person name="Hansen M."/>
            <person name="Heiman D."/>
            <person name="Howarth C."/>
            <person name="Larimer J."/>
            <person name="Lui A."/>
            <person name="MacDonald P.J.P."/>
            <person name="McCowen C."/>
            <person name="Montmayeur A."/>
            <person name="Murphy C."/>
            <person name="Neiman D."/>
            <person name="Pearson M."/>
            <person name="Priest M."/>
            <person name="Roberts A."/>
            <person name="Saif S."/>
            <person name="Shea T."/>
            <person name="Sisk P."/>
            <person name="Stolte C."/>
            <person name="Sykes S."/>
            <person name="Wortman J."/>
            <person name="Nusbaum C."/>
            <person name="Birren B."/>
        </authorList>
    </citation>
    <scope>NUCLEOTIDE SEQUENCE [LARGE SCALE GENOMIC DNA]</scope>
    <source>
        <strain evidence="2">ATCC 50505</strain>
    </source>
</reference>
<evidence type="ECO:0000313" key="1">
    <source>
        <dbReference type="EMBL" id="ELA41224.1"/>
    </source>
</evidence>
<dbReference type="RefSeq" id="XP_007605158.1">
    <property type="nucleotide sequence ID" value="XM_007605096.1"/>
</dbReference>
<dbReference type="InParanoid" id="L2GKS0"/>
<sequence length="173" mass="20627">MSKDNIKHSRKMRLWNPADRISDEPLKEGDEYSICEQFFRKTNSIENEVVYIPDISKDYVMSDAYSYEPFDFYEFCNRDHCVETLKCLRLRMQVFELLEYARNESFAIESLVKKYHEETDEKTKIMLKELVKVKSSNLKLVDQVRGGIVEIFQCAQDAGDYLDKMYRLIKKDK</sequence>
<keyword evidence="2" id="KW-1185">Reference proteome</keyword>